<evidence type="ECO:0000313" key="3">
    <source>
        <dbReference type="Proteomes" id="UP001363151"/>
    </source>
</evidence>
<accession>A0ABR1FLT2</accession>
<proteinExistence type="predicted"/>
<feature type="region of interest" description="Disordered" evidence="1">
    <location>
        <begin position="48"/>
        <end position="168"/>
    </location>
</feature>
<sequence>MEAECEDDELAQQAIQKMKDCLEGDSGEKVDDDKVDEYVAEQHAVQEMLKENTETQRQAELHYQQKAKTKSAANKRDGETPADGDTDAPTNGATGAPAAASPPKKKRGRGPPETPSEGGESGVAGRVGARKNRGTRAPSEFREEPSTFLAQSSARFGDQRGVTFAKPKEKRHYTYRDDNTIESLTVTTRAAKG</sequence>
<protein>
    <submittedName>
        <fullName evidence="2">Uncharacterized protein</fullName>
    </submittedName>
</protein>
<name>A0ABR1FLT2_AURAN</name>
<organism evidence="2 3">
    <name type="scientific">Aureococcus anophagefferens</name>
    <name type="common">Harmful bloom alga</name>
    <dbReference type="NCBI Taxonomy" id="44056"/>
    <lineage>
        <taxon>Eukaryota</taxon>
        <taxon>Sar</taxon>
        <taxon>Stramenopiles</taxon>
        <taxon>Ochrophyta</taxon>
        <taxon>Pelagophyceae</taxon>
        <taxon>Pelagomonadales</taxon>
        <taxon>Pelagomonadaceae</taxon>
        <taxon>Aureococcus</taxon>
    </lineage>
</organism>
<gene>
    <name evidence="2" type="ORF">SO694_00038029</name>
</gene>
<evidence type="ECO:0000313" key="2">
    <source>
        <dbReference type="EMBL" id="KAK7233194.1"/>
    </source>
</evidence>
<dbReference type="EMBL" id="JBBJCI010000363">
    <property type="protein sequence ID" value="KAK7233194.1"/>
    <property type="molecule type" value="Genomic_DNA"/>
</dbReference>
<evidence type="ECO:0000256" key="1">
    <source>
        <dbReference type="SAM" id="MobiDB-lite"/>
    </source>
</evidence>
<reference evidence="2 3" key="1">
    <citation type="submission" date="2024-03" db="EMBL/GenBank/DDBJ databases">
        <title>Aureococcus anophagefferens CCMP1851 and Kratosvirus quantuckense: Draft genome of a second virus-susceptible host strain in the model system.</title>
        <authorList>
            <person name="Chase E."/>
            <person name="Truchon A.R."/>
            <person name="Schepens W."/>
            <person name="Wilhelm S.W."/>
        </authorList>
    </citation>
    <scope>NUCLEOTIDE SEQUENCE [LARGE SCALE GENOMIC DNA]</scope>
    <source>
        <strain evidence="2 3">CCMP1851</strain>
    </source>
</reference>
<comment type="caution">
    <text evidence="2">The sequence shown here is derived from an EMBL/GenBank/DDBJ whole genome shotgun (WGS) entry which is preliminary data.</text>
</comment>
<keyword evidence="3" id="KW-1185">Reference proteome</keyword>
<feature type="compositionally biased region" description="Low complexity" evidence="1">
    <location>
        <begin position="87"/>
        <end position="102"/>
    </location>
</feature>
<feature type="compositionally biased region" description="Basic and acidic residues" evidence="1">
    <location>
        <begin position="48"/>
        <end position="60"/>
    </location>
</feature>
<dbReference type="Proteomes" id="UP001363151">
    <property type="component" value="Unassembled WGS sequence"/>
</dbReference>